<keyword evidence="3" id="KW-1185">Reference proteome</keyword>
<dbReference type="Proteomes" id="UP000009169">
    <property type="component" value="Unassembled WGS sequence"/>
</dbReference>
<dbReference type="EMBL" id="DS995789">
    <property type="protein sequence ID" value="EGE08884.1"/>
    <property type="molecule type" value="Genomic_DNA"/>
</dbReference>
<dbReference type="eggNOG" id="ENOG502RPUJ">
    <property type="taxonomic scope" value="Eukaryota"/>
</dbReference>
<dbReference type="HOGENOM" id="CLU_1284092_0_0_1"/>
<dbReference type="VEuPathDB" id="FungiDB:TEQG_07791"/>
<evidence type="ECO:0000313" key="3">
    <source>
        <dbReference type="Proteomes" id="UP000009169"/>
    </source>
</evidence>
<protein>
    <submittedName>
        <fullName evidence="2">Uncharacterized protein</fullName>
    </submittedName>
</protein>
<gene>
    <name evidence="2" type="ORF">TEQG_07791</name>
</gene>
<evidence type="ECO:0000256" key="1">
    <source>
        <dbReference type="SAM" id="MobiDB-lite"/>
    </source>
</evidence>
<organism evidence="2 3">
    <name type="scientific">Trichophyton equinum (strain ATCC MYA-4606 / CBS 127.97)</name>
    <name type="common">Horse ringworm fungus</name>
    <dbReference type="NCBI Taxonomy" id="559882"/>
    <lineage>
        <taxon>Eukaryota</taxon>
        <taxon>Fungi</taxon>
        <taxon>Dikarya</taxon>
        <taxon>Ascomycota</taxon>
        <taxon>Pezizomycotina</taxon>
        <taxon>Eurotiomycetes</taxon>
        <taxon>Eurotiomycetidae</taxon>
        <taxon>Onygenales</taxon>
        <taxon>Arthrodermataceae</taxon>
        <taxon>Trichophyton</taxon>
    </lineage>
</organism>
<sequence length="215" mass="23603">MTRTVKEPVSSSILPMSPSLSTATQPGEGERLVSQFVLEAPSMQKETTKTKPIRACLAIFASHSASLADRIHSSASLLAHIWVHMLAASEAAERGRTERRTSCLAGQMLSLRARLVFLSGLVMIPSSVAWITGPANYNYSFNIQGAKTRQFSLGNNNESAFAFSIPAPAWQGETGMESRWEGWWTWWKWSLHDGLDCLGDGARSFNHSSFQSPPS</sequence>
<name>F2Q416_TRIEC</name>
<feature type="compositionally biased region" description="Low complexity" evidence="1">
    <location>
        <begin position="10"/>
        <end position="21"/>
    </location>
</feature>
<reference evidence="3" key="1">
    <citation type="journal article" date="2012" name="MBio">
        <title>Comparative genome analysis of Trichophyton rubrum and related dermatophytes reveals candidate genes involved in infection.</title>
        <authorList>
            <person name="Martinez D.A."/>
            <person name="Oliver B.G."/>
            <person name="Graeser Y."/>
            <person name="Goldberg J.M."/>
            <person name="Li W."/>
            <person name="Martinez-Rossi N.M."/>
            <person name="Monod M."/>
            <person name="Shelest E."/>
            <person name="Barton R.C."/>
            <person name="Birch E."/>
            <person name="Brakhage A.A."/>
            <person name="Chen Z."/>
            <person name="Gurr S.J."/>
            <person name="Heiman D."/>
            <person name="Heitman J."/>
            <person name="Kosti I."/>
            <person name="Rossi A."/>
            <person name="Saif S."/>
            <person name="Samalova M."/>
            <person name="Saunders C.W."/>
            <person name="Shea T."/>
            <person name="Summerbell R.C."/>
            <person name="Xu J."/>
            <person name="Young S."/>
            <person name="Zeng Q."/>
            <person name="Birren B.W."/>
            <person name="Cuomo C.A."/>
            <person name="White T.C."/>
        </authorList>
    </citation>
    <scope>NUCLEOTIDE SEQUENCE [LARGE SCALE GENOMIC DNA]</scope>
    <source>
        <strain evidence="3">ATCC MYA-4606 / CBS 127.97</strain>
    </source>
</reference>
<feature type="region of interest" description="Disordered" evidence="1">
    <location>
        <begin position="1"/>
        <end position="27"/>
    </location>
</feature>
<accession>F2Q416</accession>
<proteinExistence type="predicted"/>
<evidence type="ECO:0000313" key="2">
    <source>
        <dbReference type="EMBL" id="EGE08884.1"/>
    </source>
</evidence>
<dbReference type="AlphaFoldDB" id="F2Q416"/>